<protein>
    <submittedName>
        <fullName evidence="3">Protein suppressor of variegation 3-7</fullName>
    </submittedName>
</protein>
<dbReference type="Proteomes" id="UP000830375">
    <property type="component" value="Unassembled WGS sequence"/>
</dbReference>
<reference evidence="3 4" key="1">
    <citation type="submission" date="2022-01" db="EMBL/GenBank/DDBJ databases">
        <title>A high-quality chromosome-level genome assembly of rohu carp, Labeo rohita.</title>
        <authorList>
            <person name="Arick M.A. II"/>
            <person name="Hsu C.-Y."/>
            <person name="Magbanua Z."/>
            <person name="Pechanova O."/>
            <person name="Grover C."/>
            <person name="Miller E."/>
            <person name="Thrash A."/>
            <person name="Ezzel L."/>
            <person name="Alam S."/>
            <person name="Benzie J."/>
            <person name="Hamilton M."/>
            <person name="Karsi A."/>
            <person name="Lawrence M.L."/>
            <person name="Peterson D.G."/>
        </authorList>
    </citation>
    <scope>NUCLEOTIDE SEQUENCE [LARGE SCALE GENOMIC DNA]</scope>
    <source>
        <strain evidence="4">BAU-BD-2019</strain>
        <tissue evidence="3">Blood</tissue>
    </source>
</reference>
<dbReference type="EMBL" id="JACTAM010000204">
    <property type="protein sequence ID" value="KAI2647678.1"/>
    <property type="molecule type" value="Genomic_DNA"/>
</dbReference>
<accession>A0ABQ8LA92</accession>
<evidence type="ECO:0000256" key="1">
    <source>
        <dbReference type="SAM" id="Coils"/>
    </source>
</evidence>
<proteinExistence type="predicted"/>
<comment type="caution">
    <text evidence="3">The sequence shown here is derived from an EMBL/GenBank/DDBJ whole genome shotgun (WGS) entry which is preliminary data.</text>
</comment>
<feature type="coiled-coil region" evidence="1">
    <location>
        <begin position="616"/>
        <end position="669"/>
    </location>
</feature>
<feature type="region of interest" description="Disordered" evidence="2">
    <location>
        <begin position="79"/>
        <end position="98"/>
    </location>
</feature>
<organism evidence="3 4">
    <name type="scientific">Labeo rohita</name>
    <name type="common">Indian major carp</name>
    <name type="synonym">Cyprinus rohita</name>
    <dbReference type="NCBI Taxonomy" id="84645"/>
    <lineage>
        <taxon>Eukaryota</taxon>
        <taxon>Metazoa</taxon>
        <taxon>Chordata</taxon>
        <taxon>Craniata</taxon>
        <taxon>Vertebrata</taxon>
        <taxon>Euteleostomi</taxon>
        <taxon>Actinopterygii</taxon>
        <taxon>Neopterygii</taxon>
        <taxon>Teleostei</taxon>
        <taxon>Ostariophysi</taxon>
        <taxon>Cypriniformes</taxon>
        <taxon>Cyprinidae</taxon>
        <taxon>Labeoninae</taxon>
        <taxon>Labeonini</taxon>
        <taxon>Labeo</taxon>
    </lineage>
</organism>
<evidence type="ECO:0000256" key="2">
    <source>
        <dbReference type="SAM" id="MobiDB-lite"/>
    </source>
</evidence>
<keyword evidence="4" id="KW-1185">Reference proteome</keyword>
<gene>
    <name evidence="3" type="ORF">H4Q32_024572</name>
</gene>
<dbReference type="PANTHER" id="PTHR37162:SF11">
    <property type="match status" value="1"/>
</dbReference>
<keyword evidence="1" id="KW-0175">Coiled coil</keyword>
<evidence type="ECO:0000313" key="4">
    <source>
        <dbReference type="Proteomes" id="UP000830375"/>
    </source>
</evidence>
<evidence type="ECO:0000313" key="3">
    <source>
        <dbReference type="EMBL" id="KAI2647678.1"/>
    </source>
</evidence>
<dbReference type="PANTHER" id="PTHR37162">
    <property type="entry name" value="HAT FAMILY DIMERISATION DOMAINCONTAINING PROTEIN-RELATED"/>
    <property type="match status" value="1"/>
</dbReference>
<sequence length="717" mass="81071">MGKCKFRDKWLKNSSFSWWLKAVPKDDKEAYCAVCCKRFKLGTMGIKALESHMQSGKHITFATARQHQPQINDFCTATANGEEGARPQPAEQPQTSSDIRTIFGSTPTLRAEVIWVLRTGPDSVLAQSFTCGKDKSRYVAAFGLAPYFKKELIAEVKSSGPFVVMVLEKQPCSVEILRFTIFGTCDCSGPTTSFQSYTVLCQNVSEFVQDLDLRNMISVSMDGPNVNWKLFEHLQQEHAEAFGGSQLIVVEKTSPRFERGLSSVFPLPFCGHRWIENLPVVNRAIEIWPHIEMYVDAVTQKNLPNPRTSSYDCLAVARNDPLIMAKFHFFMALSRTFTPFLTKYQTDEPVLPFISQDLTVLIKSLLKRFIKSEVLHNITPLQLVKLDTGDMAARIQLKNVDISLGAEAVLKEIQSSPNSSISERRQLEFRQDCMDCMTKIIQKLQIKSPLKYSIVRQMASLDPRNMFSDPDVSKERMKRLVQKFLQDSQLSGGVSAGDVILQQFETFLTMEAKSESFSSFQPMQTRLDVFLHGHLCKSYPELWTFCRKLLLLSHGQATVERGFSVNKEVETDNMQEDAVVAQRIICDYVSVCGGVLKVPLTKELLGAAASARSQYCLHLENEKKKQESKAQKQKRKAAEDCLDELRKKRVILNEMATSLEKEADKLAEQAEGKSGTLMAQLITKSNILRKRFKEKVSELKGVESELEHKTAELRKMA</sequence>
<name>A0ABQ8LA92_LABRO</name>